<dbReference type="KEGG" id="vg:6779469"/>
<sequence>MSVNELLTNPKAASIVSGSTVASGLGTWTDAIPNDIGKIATLIGAILSLIMIYVSLKKNAREAKEFEIKLHILTIERDKLLEKD</sequence>
<keyword evidence="1" id="KW-0472">Membrane</keyword>
<evidence type="ECO:0000313" key="3">
    <source>
        <dbReference type="Proteomes" id="UP000001862"/>
    </source>
</evidence>
<dbReference type="GeneID" id="6779469"/>
<organism evidence="2 3">
    <name type="scientific">Iodobacter phage PhiPLPE</name>
    <dbReference type="NCBI Taxonomy" id="551895"/>
    <lineage>
        <taxon>Viruses</taxon>
        <taxon>Duplodnaviria</taxon>
        <taxon>Heunggongvirae</taxon>
        <taxon>Uroviricota</taxon>
        <taxon>Caudoviricetes</taxon>
        <taxon>Iodovirus</taxon>
        <taxon>Iodovirus PLPE</taxon>
    </lineage>
</organism>
<accession>B5AX87</accession>
<dbReference type="OrthoDB" id="41448at10239"/>
<keyword evidence="1" id="KW-0812">Transmembrane</keyword>
<evidence type="ECO:0000256" key="1">
    <source>
        <dbReference type="SAM" id="Phobius"/>
    </source>
</evidence>
<dbReference type="Proteomes" id="UP000001862">
    <property type="component" value="Segment"/>
</dbReference>
<dbReference type="RefSeq" id="YP_002128502.1">
    <property type="nucleotide sequence ID" value="NC_011142.1"/>
</dbReference>
<gene>
    <name evidence="2" type="ORF">phiPLPE_68</name>
</gene>
<feature type="transmembrane region" description="Helical" evidence="1">
    <location>
        <begin position="36"/>
        <end position="56"/>
    </location>
</feature>
<protein>
    <submittedName>
        <fullName evidence="2">Uncharacterized protein</fullName>
    </submittedName>
</protein>
<keyword evidence="1" id="KW-1133">Transmembrane helix</keyword>
<dbReference type="EMBL" id="EU876853">
    <property type="protein sequence ID" value="ACG60390.1"/>
    <property type="molecule type" value="Genomic_DNA"/>
</dbReference>
<keyword evidence="3" id="KW-1185">Reference proteome</keyword>
<name>B5AX87_9CAUD</name>
<proteinExistence type="predicted"/>
<evidence type="ECO:0000313" key="2">
    <source>
        <dbReference type="EMBL" id="ACG60390.1"/>
    </source>
</evidence>
<reference evidence="3" key="1">
    <citation type="journal article" date="2009" name="Environ. Microbiol. Rep.">
        <title>Isolation and genomic characterization of the first phage infecting Iodobacteria: ?PLPE, a myovirus having a novel set of features.</title>
        <authorList>
            <person name="Leblanc C."/>
            <person name="Caumont-Sarcos A."/>
            <person name="Comeau A.M."/>
            <person name="Krisch H.M."/>
        </authorList>
    </citation>
    <scope>NUCLEOTIDE SEQUENCE [LARGE SCALE GENOMIC DNA]</scope>
</reference>